<keyword evidence="1" id="KW-0808">Transferase</keyword>
<protein>
    <submittedName>
        <fullName evidence="1">Protein kinase, putative</fullName>
    </submittedName>
</protein>
<accession>A0A0S4IYC6</accession>
<name>A0A0S4IYC6_BODSA</name>
<evidence type="ECO:0000313" key="1">
    <source>
        <dbReference type="EMBL" id="CUF72829.1"/>
    </source>
</evidence>
<keyword evidence="1" id="KW-0418">Kinase</keyword>
<dbReference type="GO" id="GO:0016301">
    <property type="term" value="F:kinase activity"/>
    <property type="evidence" value="ECO:0007669"/>
    <property type="project" value="UniProtKB-KW"/>
</dbReference>
<dbReference type="EMBL" id="CYKH01000396">
    <property type="protein sequence ID" value="CUF72829.1"/>
    <property type="molecule type" value="Genomic_DNA"/>
</dbReference>
<organism evidence="1 2">
    <name type="scientific">Bodo saltans</name>
    <name type="common">Flagellated protozoan</name>
    <dbReference type="NCBI Taxonomy" id="75058"/>
    <lineage>
        <taxon>Eukaryota</taxon>
        <taxon>Discoba</taxon>
        <taxon>Euglenozoa</taxon>
        <taxon>Kinetoplastea</taxon>
        <taxon>Metakinetoplastina</taxon>
        <taxon>Eubodonida</taxon>
        <taxon>Bodonidae</taxon>
        <taxon>Bodo</taxon>
    </lineage>
</organism>
<dbReference type="VEuPathDB" id="TriTrypDB:BSAL_65170"/>
<reference evidence="2" key="1">
    <citation type="submission" date="2015-09" db="EMBL/GenBank/DDBJ databases">
        <authorList>
            <consortium name="Pathogen Informatics"/>
        </authorList>
    </citation>
    <scope>NUCLEOTIDE SEQUENCE [LARGE SCALE GENOMIC DNA]</scope>
    <source>
        <strain evidence="2">Lake Konstanz</strain>
    </source>
</reference>
<keyword evidence="2" id="KW-1185">Reference proteome</keyword>
<dbReference type="Proteomes" id="UP000051952">
    <property type="component" value="Unassembled WGS sequence"/>
</dbReference>
<sequence>MLAANEECPPSPLPQFPPPSSKFEDYGFGVWSEDHWDAAEEAAELFPDPYKSTLLQLCCSRGPSAAWCFLLVYQNAYANFTNVTVVPSPLLWTAPVVVETAQPVALAASTAKELPDASMFAYNDGSWGPKDWKRAREVAARFPDDAKAQGRLMVRCHYNDEEGFVLAYQELIQQVSSRHFSPLGHLKRCIRTTMKKKNITVPWVKVEGVTSIVSTLSYFVASSGAAYTFTNRTIVPRSGGNMWNMRPICAVKLPPSCTGHTMLEPHQVCKGVVHVL</sequence>
<dbReference type="AlphaFoldDB" id="A0A0S4IYC6"/>
<evidence type="ECO:0000313" key="2">
    <source>
        <dbReference type="Proteomes" id="UP000051952"/>
    </source>
</evidence>
<gene>
    <name evidence="1" type="ORF">BSAL_65170</name>
</gene>
<feature type="non-terminal residue" evidence="1">
    <location>
        <position position="276"/>
    </location>
</feature>
<proteinExistence type="predicted"/>